<feature type="compositionally biased region" description="Polar residues" evidence="1">
    <location>
        <begin position="39"/>
        <end position="56"/>
    </location>
</feature>
<name>A0AAN8NCX6_9PEZI</name>
<keyword evidence="3" id="KW-1185">Reference proteome</keyword>
<evidence type="ECO:0000256" key="1">
    <source>
        <dbReference type="SAM" id="MobiDB-lite"/>
    </source>
</evidence>
<dbReference type="Proteomes" id="UP001307849">
    <property type="component" value="Unassembled WGS sequence"/>
</dbReference>
<evidence type="ECO:0000313" key="3">
    <source>
        <dbReference type="Proteomes" id="UP001307849"/>
    </source>
</evidence>
<protein>
    <submittedName>
        <fullName evidence="2">Uncharacterized protein</fullName>
    </submittedName>
</protein>
<sequence length="327" mass="36256">MATFIHGAPADNYNPSTVSRKPKRISDIHPPPPIPTLPSTYSSDKNTKVSPSSSARGISPRVRVGSPAYELGTTVICPETPESISRPQGRARERFQPIRQQYVNSRHGIVYSGFLRRLWGAQINPDEQAGRLVALDTYIGVCRTCPCVGERLTYEEPPGYVHRWGCRDPMFIRLCETVFGCYCSPTLSFPTPGSRGNLTDQQTAAGNINYKIESEDPLRSPREQTKISVSEVKNLINAGPGDYRQPDQEKWMVPGMEEPYYLEGPSKPRGWLSDSRDTMARTGDFNGLGGFGKGYVKRSEMGEEIDFRDDRGTGKADSIGEDETGNP</sequence>
<gene>
    <name evidence="2" type="ORF">TWF506_006967</name>
</gene>
<evidence type="ECO:0000313" key="2">
    <source>
        <dbReference type="EMBL" id="KAK6517089.1"/>
    </source>
</evidence>
<feature type="region of interest" description="Disordered" evidence="1">
    <location>
        <begin position="302"/>
        <end position="327"/>
    </location>
</feature>
<dbReference type="AlphaFoldDB" id="A0AAN8NCX6"/>
<reference evidence="2 3" key="1">
    <citation type="submission" date="2019-10" db="EMBL/GenBank/DDBJ databases">
        <authorList>
            <person name="Palmer J.M."/>
        </authorList>
    </citation>
    <scope>NUCLEOTIDE SEQUENCE [LARGE SCALE GENOMIC DNA]</scope>
    <source>
        <strain evidence="2 3">TWF506</strain>
    </source>
</reference>
<comment type="caution">
    <text evidence="2">The sequence shown here is derived from an EMBL/GenBank/DDBJ whole genome shotgun (WGS) entry which is preliminary data.</text>
</comment>
<accession>A0AAN8NCX6</accession>
<dbReference type="EMBL" id="JAVHJM010000003">
    <property type="protein sequence ID" value="KAK6517089.1"/>
    <property type="molecule type" value="Genomic_DNA"/>
</dbReference>
<proteinExistence type="predicted"/>
<organism evidence="2 3">
    <name type="scientific">Arthrobotrys conoides</name>
    <dbReference type="NCBI Taxonomy" id="74498"/>
    <lineage>
        <taxon>Eukaryota</taxon>
        <taxon>Fungi</taxon>
        <taxon>Dikarya</taxon>
        <taxon>Ascomycota</taxon>
        <taxon>Pezizomycotina</taxon>
        <taxon>Orbiliomycetes</taxon>
        <taxon>Orbiliales</taxon>
        <taxon>Orbiliaceae</taxon>
        <taxon>Arthrobotrys</taxon>
    </lineage>
</organism>
<feature type="region of interest" description="Disordered" evidence="1">
    <location>
        <begin position="1"/>
        <end position="63"/>
    </location>
</feature>